<dbReference type="InterPro" id="IPR029063">
    <property type="entry name" value="SAM-dependent_MTases_sf"/>
</dbReference>
<evidence type="ECO:0000256" key="1">
    <source>
        <dbReference type="ARBA" id="ARBA00006594"/>
    </source>
</evidence>
<feature type="domain" description="DNA methylase N-4/N-6" evidence="5">
    <location>
        <begin position="121"/>
        <end position="464"/>
    </location>
</feature>
<keyword evidence="2" id="KW-0489">Methyltransferase</keyword>
<comment type="caution">
    <text evidence="6">The sequence shown here is derived from an EMBL/GenBank/DDBJ whole genome shotgun (WGS) entry which is preliminary data.</text>
</comment>
<dbReference type="SUPFAM" id="SSF53335">
    <property type="entry name" value="S-adenosyl-L-methionine-dependent methyltransferases"/>
    <property type="match status" value="1"/>
</dbReference>
<dbReference type="PRINTS" id="PR00506">
    <property type="entry name" value="D21N6MTFRASE"/>
</dbReference>
<dbReference type="Gene3D" id="3.40.50.150">
    <property type="entry name" value="Vaccinia Virus protein VP39"/>
    <property type="match status" value="1"/>
</dbReference>
<evidence type="ECO:0000313" key="7">
    <source>
        <dbReference type="Proteomes" id="UP001520140"/>
    </source>
</evidence>
<keyword evidence="7" id="KW-1185">Reference proteome</keyword>
<evidence type="ECO:0000256" key="2">
    <source>
        <dbReference type="ARBA" id="ARBA00022603"/>
    </source>
</evidence>
<evidence type="ECO:0000256" key="3">
    <source>
        <dbReference type="ARBA" id="ARBA00022679"/>
    </source>
</evidence>
<evidence type="ECO:0000259" key="5">
    <source>
        <dbReference type="Pfam" id="PF01555"/>
    </source>
</evidence>
<evidence type="ECO:0000313" key="6">
    <source>
        <dbReference type="EMBL" id="MBY6321458.1"/>
    </source>
</evidence>
<dbReference type="PIRSF" id="PIRSF015855">
    <property type="entry name" value="TypeIII_Mtase_mKpnI"/>
    <property type="match status" value="1"/>
</dbReference>
<name>A0ABS7NV35_9NOCA</name>
<sequence length="656" mass="72798">MEKLRMTSPDLTDANIDKLAELFPSVVTETLDAEGNPRRAIDFDLLRQEISDHVVEGPQERYQLDWPGKRAAAFAANAPITKTLRPVREESVDFDTTKNLFIEGDNLDALKLLQESYLGKVKVIYIDPPYNTGNDFVYEDDFAESTQEYLARSGQVDDAGVKLVANTESNGRFHSDWLSMMYPRLKLARNLLTDDGVIFASIDDHEYDNLKKLLDLVFGAANHLNTFVWASNLKGRQISSSGAAGTKEYVLCYARHAEEAGAFRVSGSQMKALMPSIYKGFNYAVQNDEHGPYVLKNELYNTNSAFNEETRPNLVFDIYYNEDSGEVRTSPVSVNHTYDGFIKISPKQNNNGVNRYHAFRWSARKVETESYDLAFVESSSGWKVYTKVRDVDSTSLKDLLMDISTNEGAADVERIGIDPSWFDYPKPVSLIRTLIGAASSRDSIVLDFFAGSGTTAHSVMQQNAFDGGTRSFILVQLDEGVGPGNTAQKAGFAAISELSRERIRRAGSAVLESVGLAVGTLDVGFRSLRVDSTNMADVLRSPGETDQLALHQLEGSVKADRSGEDLLFQVLLDWGLELTMPIVVERIDGHEVFVVEEGVLIACFDSEVSPELVRTIAKREPLRAVFRDSGFSSDDARINAEQVFREVSPATDVKAI</sequence>
<dbReference type="InterPro" id="IPR002941">
    <property type="entry name" value="DNA_methylase_N4/N6"/>
</dbReference>
<accession>A0ABS7NV35</accession>
<keyword evidence="3" id="KW-0808">Transferase</keyword>
<dbReference type="InterPro" id="IPR002052">
    <property type="entry name" value="DNA_methylase_N6_adenine_CS"/>
</dbReference>
<dbReference type="Proteomes" id="UP001520140">
    <property type="component" value="Unassembled WGS sequence"/>
</dbReference>
<comment type="similarity">
    <text evidence="1">Belongs to the N(4)/N(6)-methyltransferase family.</text>
</comment>
<proteinExistence type="inferred from homology"/>
<dbReference type="PROSITE" id="PS00092">
    <property type="entry name" value="N6_MTASE"/>
    <property type="match status" value="1"/>
</dbReference>
<evidence type="ECO:0000256" key="4">
    <source>
        <dbReference type="ARBA" id="ARBA00022691"/>
    </source>
</evidence>
<keyword evidence="4" id="KW-0949">S-adenosyl-L-methionine</keyword>
<organism evidence="6 7">
    <name type="scientific">Rhodococcoides kroppenstedtii</name>
    <dbReference type="NCBI Taxonomy" id="293050"/>
    <lineage>
        <taxon>Bacteria</taxon>
        <taxon>Bacillati</taxon>
        <taxon>Actinomycetota</taxon>
        <taxon>Actinomycetes</taxon>
        <taxon>Mycobacteriales</taxon>
        <taxon>Nocardiaceae</taxon>
        <taxon>Rhodococcoides</taxon>
    </lineage>
</organism>
<reference evidence="6 7" key="1">
    <citation type="submission" date="2020-06" db="EMBL/GenBank/DDBJ databases">
        <title>Taxonomy, biology and ecology of Rhodococcus bacteria occurring in California pistachio and other woody hosts as revealed by genome sequence analyses.</title>
        <authorList>
            <person name="Gai Y."/>
            <person name="Riely B."/>
        </authorList>
    </citation>
    <scope>NUCLEOTIDE SEQUENCE [LARGE SCALE GENOMIC DNA]</scope>
    <source>
        <strain evidence="6 7">BP-284</strain>
    </source>
</reference>
<protein>
    <submittedName>
        <fullName evidence="6">Site-specific DNA-methyltransferase</fullName>
    </submittedName>
</protein>
<dbReference type="EMBL" id="JABUKG010000011">
    <property type="protein sequence ID" value="MBY6321458.1"/>
    <property type="molecule type" value="Genomic_DNA"/>
</dbReference>
<dbReference type="InterPro" id="IPR002295">
    <property type="entry name" value="N4/N6-MTase_EcoPI_Mod-like"/>
</dbReference>
<dbReference type="Pfam" id="PF01555">
    <property type="entry name" value="N6_N4_Mtase"/>
    <property type="match status" value="1"/>
</dbReference>
<gene>
    <name evidence="6" type="ORF">HQ605_11535</name>
</gene>